<keyword evidence="1" id="KW-0472">Membrane</keyword>
<dbReference type="AlphaFoldDB" id="A0A7J6UD48"/>
<feature type="transmembrane region" description="Helical" evidence="1">
    <location>
        <begin position="269"/>
        <end position="288"/>
    </location>
</feature>
<evidence type="ECO:0000256" key="1">
    <source>
        <dbReference type="SAM" id="Phobius"/>
    </source>
</evidence>
<sequence>ITSALVAYDNLKNCDERMSATSDHLLLEPVRPLLTELGSKLLISATEIQDVLVGKADVEAARDATAETLEAMVRIFAQFADVRSKLLYSRTWTAEREVTASTKMVEVFSSGGGVGLHEALHNVGVFIEDWVALANALLGSDVRPPNMPAEDIELVPYGASETKPKRRRMFRLAMVQRLPAVDVYKLLTAAYTGLMACLCSWAVFIMPHGQGANMTVLAPIWALVSAFLNLSANYDQSLRSIVGALIGLGLTQLIALIISSASSSGYNDWIGVVVCFPVCFFLGIADPATGCKMSKVFRSDVAMESMYIPLAFPNGQPFLHSLLTSGAFIVGSAETLVATTILNAFNLLPRHEVPPIPSFAKRAADYYETLSTYCTSGMQHAGFIDRQRAVFEEAWRAASRAAPTPELRSVIYRMAA</sequence>
<evidence type="ECO:0000313" key="3">
    <source>
        <dbReference type="Proteomes" id="UP000574390"/>
    </source>
</evidence>
<feature type="transmembrane region" description="Helical" evidence="1">
    <location>
        <begin position="212"/>
        <end position="230"/>
    </location>
</feature>
<evidence type="ECO:0000313" key="2">
    <source>
        <dbReference type="EMBL" id="KAF4755127.1"/>
    </source>
</evidence>
<dbReference type="EMBL" id="JABANM010000932">
    <property type="protein sequence ID" value="KAF4755127.1"/>
    <property type="molecule type" value="Genomic_DNA"/>
</dbReference>
<accession>A0A7J6UD48</accession>
<keyword evidence="1" id="KW-1133">Transmembrane helix</keyword>
<protein>
    <recommendedName>
        <fullName evidence="4">Aluminum-activated malate transporter 1</fullName>
    </recommendedName>
</protein>
<organism evidence="2 3">
    <name type="scientific">Perkinsus olseni</name>
    <name type="common">Perkinsus atlanticus</name>
    <dbReference type="NCBI Taxonomy" id="32597"/>
    <lineage>
        <taxon>Eukaryota</taxon>
        <taxon>Sar</taxon>
        <taxon>Alveolata</taxon>
        <taxon>Perkinsozoa</taxon>
        <taxon>Perkinsea</taxon>
        <taxon>Perkinsida</taxon>
        <taxon>Perkinsidae</taxon>
        <taxon>Perkinsus</taxon>
    </lineage>
</organism>
<proteinExistence type="predicted"/>
<comment type="caution">
    <text evidence="2">The sequence shown here is derived from an EMBL/GenBank/DDBJ whole genome shotgun (WGS) entry which is preliminary data.</text>
</comment>
<feature type="transmembrane region" description="Helical" evidence="1">
    <location>
        <begin position="186"/>
        <end position="206"/>
    </location>
</feature>
<name>A0A7J6UD48_PEROL</name>
<feature type="transmembrane region" description="Helical" evidence="1">
    <location>
        <begin position="242"/>
        <end position="263"/>
    </location>
</feature>
<evidence type="ECO:0008006" key="4">
    <source>
        <dbReference type="Google" id="ProtNLM"/>
    </source>
</evidence>
<gene>
    <name evidence="2" type="ORF">FOZ62_007382</name>
</gene>
<feature type="non-terminal residue" evidence="2">
    <location>
        <position position="416"/>
    </location>
</feature>
<feature type="non-terminal residue" evidence="2">
    <location>
        <position position="1"/>
    </location>
</feature>
<reference evidence="2 3" key="1">
    <citation type="submission" date="2020-04" db="EMBL/GenBank/DDBJ databases">
        <title>Perkinsus olseni comparative genomics.</title>
        <authorList>
            <person name="Bogema D.R."/>
        </authorList>
    </citation>
    <scope>NUCLEOTIDE SEQUENCE [LARGE SCALE GENOMIC DNA]</scope>
    <source>
        <strain evidence="2">ATCC PRA-205</strain>
    </source>
</reference>
<keyword evidence="1" id="KW-0812">Transmembrane</keyword>
<dbReference type="Proteomes" id="UP000574390">
    <property type="component" value="Unassembled WGS sequence"/>
</dbReference>